<dbReference type="InterPro" id="IPR002403">
    <property type="entry name" value="Cyt_P450_E_grp-IV"/>
</dbReference>
<dbReference type="PRINTS" id="PR00385">
    <property type="entry name" value="P450"/>
</dbReference>
<dbReference type="eggNOG" id="KOG0684">
    <property type="taxonomic scope" value="Eukaryota"/>
</dbReference>
<dbReference type="GO" id="GO:0016705">
    <property type="term" value="F:oxidoreductase activity, acting on paired donors, with incorporation or reduction of molecular oxygen"/>
    <property type="evidence" value="ECO:0007669"/>
    <property type="project" value="InterPro"/>
</dbReference>
<evidence type="ECO:0000256" key="9">
    <source>
        <dbReference type="RuleBase" id="RU000461"/>
    </source>
</evidence>
<dbReference type="HOGENOM" id="CLU_001570_15_0_1"/>
<protein>
    <submittedName>
        <fullName evidence="11">Cytochrome P450, putative</fullName>
        <ecNumber evidence="11">1.14.13.70</ecNumber>
    </submittedName>
</protein>
<reference evidence="12" key="1">
    <citation type="journal article" date="2015" name="Genome Announc.">
        <title>Genome sequence of the AIDS-associated pathogen Penicillium marneffei (ATCC18224) and its near taxonomic relative Talaromyces stipitatus (ATCC10500).</title>
        <authorList>
            <person name="Nierman W.C."/>
            <person name="Fedorova-Abrams N.D."/>
            <person name="Andrianopoulos A."/>
        </authorList>
    </citation>
    <scope>NUCLEOTIDE SEQUENCE [LARGE SCALE GENOMIC DNA]</scope>
    <source>
        <strain evidence="12">ATCC 10500 / CBS 375.48 / QM 6759 / NRRL 1006</strain>
    </source>
</reference>
<keyword evidence="6 8" id="KW-0408">Iron</keyword>
<dbReference type="PANTHER" id="PTHR24304:SF2">
    <property type="entry name" value="24-HYDROXYCHOLESTEROL 7-ALPHA-HYDROXYLASE"/>
    <property type="match status" value="1"/>
</dbReference>
<evidence type="ECO:0000313" key="12">
    <source>
        <dbReference type="Proteomes" id="UP000001745"/>
    </source>
</evidence>
<evidence type="ECO:0000256" key="1">
    <source>
        <dbReference type="ARBA" id="ARBA00001971"/>
    </source>
</evidence>
<dbReference type="InterPro" id="IPR050529">
    <property type="entry name" value="CYP450_sterol_14alpha_dmase"/>
</dbReference>
<dbReference type="PROSITE" id="PS00086">
    <property type="entry name" value="CYTOCHROME_P450"/>
    <property type="match status" value="1"/>
</dbReference>
<evidence type="ECO:0000256" key="4">
    <source>
        <dbReference type="ARBA" id="ARBA00022723"/>
    </source>
</evidence>
<dbReference type="EC" id="1.14.13.70" evidence="11"/>
<dbReference type="GeneID" id="8101770"/>
<dbReference type="SUPFAM" id="SSF48264">
    <property type="entry name" value="Cytochrome P450"/>
    <property type="match status" value="1"/>
</dbReference>
<dbReference type="STRING" id="441959.B8M7U9"/>
<dbReference type="CDD" id="cd11042">
    <property type="entry name" value="CYP51-like"/>
    <property type="match status" value="1"/>
</dbReference>
<dbReference type="InParanoid" id="B8M7U9"/>
<name>B8M7U9_TALSN</name>
<dbReference type="OrthoDB" id="1055148at2759"/>
<dbReference type="Pfam" id="PF00067">
    <property type="entry name" value="p450"/>
    <property type="match status" value="1"/>
</dbReference>
<dbReference type="GO" id="GO:0005506">
    <property type="term" value="F:iron ion binding"/>
    <property type="evidence" value="ECO:0007669"/>
    <property type="project" value="InterPro"/>
</dbReference>
<sequence length="525" mass="59210">MLFQASAILIALIGLSVLVNVVSQLVANRQGNNPPLVFHYFPIIGSTVSYGKHPLKFFEECRQKYGNVFTFILVGRRVTVYLGAQGNNFVLNGKQSELSAEDVYSRLTTPVFGSGVIFDCETSKFLQQKKFIKFGLSQPALESYVRIIAKEATDFFKTYHDFNVKEKSKTGILEVTSAMAELTIYTASSCLQGAEVRQQFSSGGSRIANLYHDLDMGFTPINFFLPSWVPLPRNHRRDVAQREMTRFYTDIITKRRLHELQKTKTSATAENAEAKDMIWNLMRNSTYKDGSKLSDRDIAHIMIALLLGGHHSSSAVIAFSILSLASNPVIQEELYEEQVRELGDGELTYDKLQRLKLHANVIKETLRLYNPIHSIMRLARKPLLVPVREDNNDSHARQLLIPQGDILLASPAFSARDGSYFSNPLKWDPHRWEGNDAIHYNDDDDSLGKGANSPYLPFGGGRHRCIGEKFAYIQLGVILAIFVKSFRVTAIDKSDGSLLEIDYSSLFSRPQWPGKVAWERRPCQA</sequence>
<evidence type="ECO:0000256" key="6">
    <source>
        <dbReference type="ARBA" id="ARBA00023004"/>
    </source>
</evidence>
<gene>
    <name evidence="11" type="ORF">TSTA_030910</name>
</gene>
<dbReference type="InterPro" id="IPR001128">
    <property type="entry name" value="Cyt_P450"/>
</dbReference>
<dbReference type="InterPro" id="IPR036396">
    <property type="entry name" value="Cyt_P450_sf"/>
</dbReference>
<keyword evidence="3 8" id="KW-0349">Heme</keyword>
<keyword evidence="7 9" id="KW-0503">Monooxygenase</keyword>
<proteinExistence type="inferred from homology"/>
<dbReference type="GO" id="GO:0020037">
    <property type="term" value="F:heme binding"/>
    <property type="evidence" value="ECO:0007669"/>
    <property type="project" value="InterPro"/>
</dbReference>
<keyword evidence="4 8" id="KW-0479">Metal-binding</keyword>
<dbReference type="AlphaFoldDB" id="B8M7U9"/>
<dbReference type="RefSeq" id="XP_002480262.1">
    <property type="nucleotide sequence ID" value="XM_002480217.1"/>
</dbReference>
<dbReference type="VEuPathDB" id="FungiDB:TSTA_030910"/>
<evidence type="ECO:0000313" key="11">
    <source>
        <dbReference type="EMBL" id="EED19828.1"/>
    </source>
</evidence>
<evidence type="ECO:0000256" key="7">
    <source>
        <dbReference type="ARBA" id="ARBA00023033"/>
    </source>
</evidence>
<feature type="chain" id="PRO_5002877367" evidence="10">
    <location>
        <begin position="24"/>
        <end position="525"/>
    </location>
</feature>
<evidence type="ECO:0000256" key="5">
    <source>
        <dbReference type="ARBA" id="ARBA00023002"/>
    </source>
</evidence>
<comment type="similarity">
    <text evidence="2 9">Belongs to the cytochrome P450 family.</text>
</comment>
<keyword evidence="10" id="KW-0732">Signal</keyword>
<evidence type="ECO:0000256" key="8">
    <source>
        <dbReference type="PIRSR" id="PIRSR602403-1"/>
    </source>
</evidence>
<comment type="cofactor">
    <cofactor evidence="1 8">
        <name>heme</name>
        <dbReference type="ChEBI" id="CHEBI:30413"/>
    </cofactor>
</comment>
<dbReference type="PANTHER" id="PTHR24304">
    <property type="entry name" value="CYTOCHROME P450 FAMILY 7"/>
    <property type="match status" value="1"/>
</dbReference>
<dbReference type="Gene3D" id="1.10.630.10">
    <property type="entry name" value="Cytochrome P450"/>
    <property type="match status" value="1"/>
</dbReference>
<feature type="signal peptide" evidence="10">
    <location>
        <begin position="1"/>
        <end position="23"/>
    </location>
</feature>
<dbReference type="PhylomeDB" id="B8M7U9"/>
<evidence type="ECO:0000256" key="2">
    <source>
        <dbReference type="ARBA" id="ARBA00010617"/>
    </source>
</evidence>
<organism evidence="11 12">
    <name type="scientific">Talaromyces stipitatus (strain ATCC 10500 / CBS 375.48 / QM 6759 / NRRL 1006)</name>
    <name type="common">Penicillium stipitatum</name>
    <dbReference type="NCBI Taxonomy" id="441959"/>
    <lineage>
        <taxon>Eukaryota</taxon>
        <taxon>Fungi</taxon>
        <taxon>Dikarya</taxon>
        <taxon>Ascomycota</taxon>
        <taxon>Pezizomycotina</taxon>
        <taxon>Eurotiomycetes</taxon>
        <taxon>Eurotiomycetidae</taxon>
        <taxon>Eurotiales</taxon>
        <taxon>Trichocomaceae</taxon>
        <taxon>Talaromyces</taxon>
        <taxon>Talaromyces sect. Talaromyces</taxon>
    </lineage>
</organism>
<dbReference type="GO" id="GO:0004497">
    <property type="term" value="F:monooxygenase activity"/>
    <property type="evidence" value="ECO:0007669"/>
    <property type="project" value="UniProtKB-KW"/>
</dbReference>
<feature type="binding site" description="axial binding residue" evidence="8">
    <location>
        <position position="465"/>
    </location>
    <ligand>
        <name>heme</name>
        <dbReference type="ChEBI" id="CHEBI:30413"/>
    </ligand>
    <ligandPart>
        <name>Fe</name>
        <dbReference type="ChEBI" id="CHEBI:18248"/>
    </ligandPart>
</feature>
<evidence type="ECO:0000256" key="10">
    <source>
        <dbReference type="SAM" id="SignalP"/>
    </source>
</evidence>
<dbReference type="EMBL" id="EQ962654">
    <property type="protein sequence ID" value="EED19828.1"/>
    <property type="molecule type" value="Genomic_DNA"/>
</dbReference>
<evidence type="ECO:0000256" key="3">
    <source>
        <dbReference type="ARBA" id="ARBA00022617"/>
    </source>
</evidence>
<keyword evidence="12" id="KW-1185">Reference proteome</keyword>
<dbReference type="Proteomes" id="UP000001745">
    <property type="component" value="Unassembled WGS sequence"/>
</dbReference>
<accession>B8M7U9</accession>
<keyword evidence="5 9" id="KW-0560">Oxidoreductase</keyword>
<dbReference type="InterPro" id="IPR017972">
    <property type="entry name" value="Cyt_P450_CS"/>
</dbReference>
<dbReference type="PRINTS" id="PR00465">
    <property type="entry name" value="EP450IV"/>
</dbReference>